<keyword evidence="3" id="KW-1185">Reference proteome</keyword>
<proteinExistence type="predicted"/>
<feature type="transmembrane region" description="Helical" evidence="1">
    <location>
        <begin position="178"/>
        <end position="198"/>
    </location>
</feature>
<name>G7DZ23_MIXOS</name>
<reference evidence="2 3" key="1">
    <citation type="journal article" date="2011" name="J. Gen. Appl. Microbiol.">
        <title>Draft genome sequencing of the enigmatic basidiomycete Mixia osmundae.</title>
        <authorList>
            <person name="Nishida H."/>
            <person name="Nagatsuka Y."/>
            <person name="Sugiyama J."/>
        </authorList>
    </citation>
    <scope>NUCLEOTIDE SEQUENCE [LARGE SCALE GENOMIC DNA]</scope>
    <source>
        <strain evidence="3">CBS 9802 / IAM 14324 / JCM 22182 / KY 12970</strain>
    </source>
</reference>
<dbReference type="STRING" id="764103.G7DZ23"/>
<evidence type="ECO:0000313" key="3">
    <source>
        <dbReference type="Proteomes" id="UP000009131"/>
    </source>
</evidence>
<dbReference type="InParanoid" id="G7DZ23"/>
<reference evidence="2 3" key="2">
    <citation type="journal article" date="2012" name="Open Biol.">
        <title>Characteristics of nucleosomes and linker DNA regions on the genome of the basidiomycete Mixia osmundae revealed by mono- and dinucleosome mapping.</title>
        <authorList>
            <person name="Nishida H."/>
            <person name="Kondo S."/>
            <person name="Matsumoto T."/>
            <person name="Suzuki Y."/>
            <person name="Yoshikawa H."/>
            <person name="Taylor T.D."/>
            <person name="Sugiyama J."/>
        </authorList>
    </citation>
    <scope>NUCLEOTIDE SEQUENCE [LARGE SCALE GENOMIC DNA]</scope>
    <source>
        <strain evidence="3">CBS 9802 / IAM 14324 / JCM 22182 / KY 12970</strain>
    </source>
</reference>
<comment type="caution">
    <text evidence="2">The sequence shown here is derived from an EMBL/GenBank/DDBJ whole genome shotgun (WGS) entry which is preliminary data.</text>
</comment>
<dbReference type="PANTHER" id="PTHR34292">
    <property type="entry name" value="OUTER SPORE WALL PROTEIN LDS1"/>
    <property type="match status" value="1"/>
</dbReference>
<protein>
    <submittedName>
        <fullName evidence="2">Uncharacterized protein</fullName>
    </submittedName>
</protein>
<organism evidence="2 3">
    <name type="scientific">Mixia osmundae (strain CBS 9802 / IAM 14324 / JCM 22182 / KY 12970)</name>
    <dbReference type="NCBI Taxonomy" id="764103"/>
    <lineage>
        <taxon>Eukaryota</taxon>
        <taxon>Fungi</taxon>
        <taxon>Dikarya</taxon>
        <taxon>Basidiomycota</taxon>
        <taxon>Pucciniomycotina</taxon>
        <taxon>Mixiomycetes</taxon>
        <taxon>Mixiales</taxon>
        <taxon>Mixiaceae</taxon>
        <taxon>Mixia</taxon>
    </lineage>
</organism>
<dbReference type="RefSeq" id="XP_014566748.1">
    <property type="nucleotide sequence ID" value="XM_014711262.1"/>
</dbReference>
<dbReference type="PANTHER" id="PTHR34292:SF2">
    <property type="entry name" value="OUTER SPORE WALL PROTEIN LDS1"/>
    <property type="match status" value="1"/>
</dbReference>
<dbReference type="OMA" id="WDQTVAS"/>
<keyword evidence="1" id="KW-1133">Transmembrane helix</keyword>
<keyword evidence="1" id="KW-0812">Transmembrane</keyword>
<dbReference type="eggNOG" id="ENOG502RYFY">
    <property type="taxonomic scope" value="Eukaryota"/>
</dbReference>
<dbReference type="EMBL" id="BABT02000067">
    <property type="protein sequence ID" value="GAA95833.1"/>
    <property type="molecule type" value="Genomic_DNA"/>
</dbReference>
<keyword evidence="1" id="KW-0472">Membrane</keyword>
<feature type="transmembrane region" description="Helical" evidence="1">
    <location>
        <begin position="79"/>
        <end position="104"/>
    </location>
</feature>
<dbReference type="AlphaFoldDB" id="G7DZ23"/>
<dbReference type="InterPro" id="IPR052786">
    <property type="entry name" value="Spore_wall_assembly"/>
</dbReference>
<feature type="transmembrane region" description="Helical" evidence="1">
    <location>
        <begin position="6"/>
        <end position="21"/>
    </location>
</feature>
<sequence>MPQELLSASPVYCLVGLYRLLTDASLWRPIWQKTSTSAKQGALIAALWFIATIPFNRLYCRFFMKRNLLFKYEDDSKWLGVNILTYASLMMGLGQASMILEFYIAKQLKAARVHAYDATVASRGKDASFWQPYVEEWKEPPIDRARRAAQKSSFYSRLSSPLIRIFITKILLHPLNFVPFLGIIIGAVLKSLTLARTLHQPYFLAKKMSAFEQELFITERIYEYRAFGFVAAVLERLPIVGIVLSISNRIGAAMMAHDLEKRQAAFRSGKLKPTKVYVSKTAQIEESGLPDEFAGQFPRKKAPIKLDASEQARVNKAAAGTILDS</sequence>
<accession>G7DZ23</accession>
<gene>
    <name evidence="2" type="primary">Mo02490</name>
    <name evidence="2" type="ORF">E5Q_02490</name>
</gene>
<evidence type="ECO:0000256" key="1">
    <source>
        <dbReference type="SAM" id="Phobius"/>
    </source>
</evidence>
<evidence type="ECO:0000313" key="2">
    <source>
        <dbReference type="EMBL" id="GAA95833.1"/>
    </source>
</evidence>
<feature type="transmembrane region" description="Helical" evidence="1">
    <location>
        <begin position="42"/>
        <end position="59"/>
    </location>
</feature>
<dbReference type="Proteomes" id="UP000009131">
    <property type="component" value="Unassembled WGS sequence"/>
</dbReference>
<dbReference type="OrthoDB" id="10012223at2759"/>
<dbReference type="HOGENOM" id="CLU_057756_0_0_1"/>